<evidence type="ECO:0000313" key="1">
    <source>
        <dbReference type="EMBL" id="GAH88571.1"/>
    </source>
</evidence>
<proteinExistence type="predicted"/>
<organism evidence="1">
    <name type="scientific">marine sediment metagenome</name>
    <dbReference type="NCBI Taxonomy" id="412755"/>
    <lineage>
        <taxon>unclassified sequences</taxon>
        <taxon>metagenomes</taxon>
        <taxon>ecological metagenomes</taxon>
    </lineage>
</organism>
<dbReference type="PANTHER" id="PTHR32248">
    <property type="entry name" value="RNA POLYMERASE SIGMA-54 FACTOR"/>
    <property type="match status" value="1"/>
</dbReference>
<gene>
    <name evidence="1" type="ORF">S03H2_60309</name>
</gene>
<name>X1J1M3_9ZZZZ</name>
<dbReference type="PANTHER" id="PTHR32248:SF4">
    <property type="entry name" value="RNA POLYMERASE SIGMA-54 FACTOR"/>
    <property type="match status" value="1"/>
</dbReference>
<sequence length="92" mass="11299">MKNLKLELRVTLKQTLTPQLYQLLKLLQMPYLELEQTVMNELVKNPLLEEQQEIEEEQETVPRREKAVKKEIREVDWAEFFQGEHDYYYRPF</sequence>
<dbReference type="EMBL" id="BARU01038850">
    <property type="protein sequence ID" value="GAH88571.1"/>
    <property type="molecule type" value="Genomic_DNA"/>
</dbReference>
<dbReference type="GO" id="GO:0001216">
    <property type="term" value="F:DNA-binding transcription activator activity"/>
    <property type="evidence" value="ECO:0007669"/>
    <property type="project" value="InterPro"/>
</dbReference>
<reference evidence="1" key="1">
    <citation type="journal article" date="2014" name="Front. Microbiol.">
        <title>High frequency of phylogenetically diverse reductive dehalogenase-homologous genes in deep subseafloor sedimentary metagenomes.</title>
        <authorList>
            <person name="Kawai M."/>
            <person name="Futagami T."/>
            <person name="Toyoda A."/>
            <person name="Takaki Y."/>
            <person name="Nishi S."/>
            <person name="Hori S."/>
            <person name="Arai W."/>
            <person name="Tsubouchi T."/>
            <person name="Morono Y."/>
            <person name="Uchiyama I."/>
            <person name="Ito T."/>
            <person name="Fujiyama A."/>
            <person name="Inagaki F."/>
            <person name="Takami H."/>
        </authorList>
    </citation>
    <scope>NUCLEOTIDE SEQUENCE</scope>
    <source>
        <strain evidence="1">Expedition CK06-06</strain>
    </source>
</reference>
<dbReference type="InterPro" id="IPR000394">
    <property type="entry name" value="RNA_pol_sigma_54"/>
</dbReference>
<evidence type="ECO:0008006" key="2">
    <source>
        <dbReference type="Google" id="ProtNLM"/>
    </source>
</evidence>
<accession>X1J1M3</accession>
<dbReference type="GO" id="GO:0016987">
    <property type="term" value="F:sigma factor activity"/>
    <property type="evidence" value="ECO:0007669"/>
    <property type="project" value="InterPro"/>
</dbReference>
<protein>
    <recommendedName>
        <fullName evidence="2">RNA polymerase sigma factor 54 core-binding domain-containing protein</fullName>
    </recommendedName>
</protein>
<dbReference type="AlphaFoldDB" id="X1J1M3"/>
<feature type="non-terminal residue" evidence="1">
    <location>
        <position position="92"/>
    </location>
</feature>
<comment type="caution">
    <text evidence="1">The sequence shown here is derived from an EMBL/GenBank/DDBJ whole genome shotgun (WGS) entry which is preliminary data.</text>
</comment>
<dbReference type="Pfam" id="PF00309">
    <property type="entry name" value="Sigma54_AID"/>
    <property type="match status" value="1"/>
</dbReference>